<dbReference type="Pfam" id="PF13517">
    <property type="entry name" value="FG-GAP_3"/>
    <property type="match status" value="4"/>
</dbReference>
<keyword evidence="4" id="KW-1185">Reference proteome</keyword>
<evidence type="ECO:0000256" key="1">
    <source>
        <dbReference type="ARBA" id="ARBA00022729"/>
    </source>
</evidence>
<dbReference type="EMBL" id="JAKEVY010000004">
    <property type="protein sequence ID" value="MCF1716172.1"/>
    <property type="molecule type" value="Genomic_DNA"/>
</dbReference>
<gene>
    <name evidence="3" type="ORF">L0U88_16140</name>
</gene>
<proteinExistence type="predicted"/>
<evidence type="ECO:0000256" key="2">
    <source>
        <dbReference type="SAM" id="SignalP"/>
    </source>
</evidence>
<feature type="signal peptide" evidence="2">
    <location>
        <begin position="1"/>
        <end position="28"/>
    </location>
</feature>
<dbReference type="InterPro" id="IPR027039">
    <property type="entry name" value="Crtac1"/>
</dbReference>
<protein>
    <submittedName>
        <fullName evidence="3">VCBS repeat-containing protein</fullName>
    </submittedName>
</protein>
<name>A0ABS9BKE3_9BACT</name>
<dbReference type="InterPro" id="IPR013517">
    <property type="entry name" value="FG-GAP"/>
</dbReference>
<dbReference type="PROSITE" id="PS51257">
    <property type="entry name" value="PROKAR_LIPOPROTEIN"/>
    <property type="match status" value="1"/>
</dbReference>
<evidence type="ECO:0000313" key="3">
    <source>
        <dbReference type="EMBL" id="MCF1716172.1"/>
    </source>
</evidence>
<dbReference type="PANTHER" id="PTHR16026">
    <property type="entry name" value="CARTILAGE ACIDIC PROTEIN 1"/>
    <property type="match status" value="1"/>
</dbReference>
<comment type="caution">
    <text evidence="3">The sequence shown here is derived from an EMBL/GenBank/DDBJ whole genome shotgun (WGS) entry which is preliminary data.</text>
</comment>
<dbReference type="InterPro" id="IPR028994">
    <property type="entry name" value="Integrin_alpha_N"/>
</dbReference>
<sequence length="1103" mass="123408">MKNKYWIAGLGLLAGLWLLAACSSKKSAAAFDVLDATATGLQFRNDLKPTDSLNIFSYMYFYNGAGIGAGDFNQDGKTDLFFAGNQERNRLYLNKGELKFEDVTEAANIPDDKGWSTGVSVIDINNDGLLDLYICRVAAIKGLNAGNLLLVCTGVKDGVPQFEEKSAEYGLDFKGLSTMAAFLDFDLDGDLDIYLMNHSLHHNGTFGPRASFVGTYHPLSGDRFYRNDGQRFTDITRESGIHSSVIGYGLGIAVSDINLDGYPDIYIGNDFHENDYLYINQGNGTFLDKAAEQLQHTSQFSMGVDVADINNDVFPEIISVDMLPEDPYILKRSLGEDEYNISLMKIRYGYQHQYTRNNLQYNNGTNSFSEIGLKAGVFASDWSWAPLWLDFDNDGQKDLFISNGIPKRLNDIDYVNFISNDVMQQKIETGDLKENDQAVIEQFPQIKLKNKFFRNGGGLQFRDWTDSVAANPLSFSNGAIYADLDNDGDLDIVVNNVNDAPLVYRNQHVRQQEKSFSVTLKGDSLNRNSLGARIRVFCGDEILSFEKHPVHGFQSSMEIPLQLSLGNRIPDSAWLIWPDLRYQRINLQADSQRIQFEWKKELPVLDKQLLRPARKFPFKGFEEITAATGINFTHKENPYIEFNRDPLLPHTFTTEGPALAVQDINGDQLDDLFIGGARNQPAQLFLQQATGSFTKQMIPAFKQDSAYEDIAACFLDVNKDGYPDLVVASGGNEFSRTSPMNQPRLYLNNKNGSFEKQPTAFDSIQLTASTVVASDINGDGYVDLFIGGRAVPADYGNIPRSYLLINNRQNGFEDQTSQWAPELEFAGFVTNAQWADLNADGKDDLVIAAEWGQITAWLNRNNKLEKSIIGKELGWWNAVEVADINGDGLPDILAGNQGTNSRLKATPDKPVRMYYSDFDKNGKTEQLMTYYLGEKEMVLPSKMELEKQLPYLKKKYLLADNFARASLEELIGKEALSAARVFKADYFANAVYINKGSGNYELQALPEPSQYFPIRTFCVTDAIQGRSPLVLAGGNFYGPTIELGRQDAGQLLLLKAGVDNKWNAVFNEPALFRGEIRKIQSIRIKDQTAFVLAENNNQLRIIQ</sequence>
<organism evidence="3 4">
    <name type="scientific">Flavihumibacter fluminis</name>
    <dbReference type="NCBI Taxonomy" id="2909236"/>
    <lineage>
        <taxon>Bacteria</taxon>
        <taxon>Pseudomonadati</taxon>
        <taxon>Bacteroidota</taxon>
        <taxon>Chitinophagia</taxon>
        <taxon>Chitinophagales</taxon>
        <taxon>Chitinophagaceae</taxon>
        <taxon>Flavihumibacter</taxon>
    </lineage>
</organism>
<dbReference type="RefSeq" id="WP_234867136.1">
    <property type="nucleotide sequence ID" value="NZ_JAKEVY010000004.1"/>
</dbReference>
<reference evidence="3 4" key="1">
    <citation type="submission" date="2022-01" db="EMBL/GenBank/DDBJ databases">
        <title>Flavihumibacter sp. nov., isolated from sediment of a river.</title>
        <authorList>
            <person name="Liu H."/>
        </authorList>
    </citation>
    <scope>NUCLEOTIDE SEQUENCE [LARGE SCALE GENOMIC DNA]</scope>
    <source>
        <strain evidence="3 4">RY-1</strain>
    </source>
</reference>
<dbReference type="Gene3D" id="2.130.10.130">
    <property type="entry name" value="Integrin alpha, N-terminal"/>
    <property type="match status" value="4"/>
</dbReference>
<accession>A0ABS9BKE3</accession>
<feature type="chain" id="PRO_5046427167" evidence="2">
    <location>
        <begin position="29"/>
        <end position="1103"/>
    </location>
</feature>
<dbReference type="SUPFAM" id="SSF69318">
    <property type="entry name" value="Integrin alpha N-terminal domain"/>
    <property type="match status" value="2"/>
</dbReference>
<evidence type="ECO:0000313" key="4">
    <source>
        <dbReference type="Proteomes" id="UP001200145"/>
    </source>
</evidence>
<dbReference type="PANTHER" id="PTHR16026:SF0">
    <property type="entry name" value="CARTILAGE ACIDIC PROTEIN 1"/>
    <property type="match status" value="1"/>
</dbReference>
<dbReference type="Proteomes" id="UP001200145">
    <property type="component" value="Unassembled WGS sequence"/>
</dbReference>
<keyword evidence="1 2" id="KW-0732">Signal</keyword>